<gene>
    <name evidence="2" type="ORF">F511_22077</name>
</gene>
<proteinExistence type="predicted"/>
<name>A0A2Z7BT02_9LAMI</name>
<feature type="transmembrane region" description="Helical" evidence="1">
    <location>
        <begin position="132"/>
        <end position="151"/>
    </location>
</feature>
<dbReference type="EMBL" id="KV002514">
    <property type="protein sequence ID" value="KZV37691.1"/>
    <property type="molecule type" value="Genomic_DNA"/>
</dbReference>
<keyword evidence="1" id="KW-1133">Transmembrane helix</keyword>
<keyword evidence="1" id="KW-0812">Transmembrane</keyword>
<reference evidence="2 3" key="1">
    <citation type="journal article" date="2015" name="Proc. Natl. Acad. Sci. U.S.A.">
        <title>The resurrection genome of Boea hygrometrica: A blueprint for survival of dehydration.</title>
        <authorList>
            <person name="Xiao L."/>
            <person name="Yang G."/>
            <person name="Zhang L."/>
            <person name="Yang X."/>
            <person name="Zhao S."/>
            <person name="Ji Z."/>
            <person name="Zhou Q."/>
            <person name="Hu M."/>
            <person name="Wang Y."/>
            <person name="Chen M."/>
            <person name="Xu Y."/>
            <person name="Jin H."/>
            <person name="Xiao X."/>
            <person name="Hu G."/>
            <person name="Bao F."/>
            <person name="Hu Y."/>
            <person name="Wan P."/>
            <person name="Li L."/>
            <person name="Deng X."/>
            <person name="Kuang T."/>
            <person name="Xiang C."/>
            <person name="Zhu J.K."/>
            <person name="Oliver M.J."/>
            <person name="He Y."/>
        </authorList>
    </citation>
    <scope>NUCLEOTIDE SEQUENCE [LARGE SCALE GENOMIC DNA]</scope>
    <source>
        <strain evidence="3">cv. XS01</strain>
    </source>
</reference>
<accession>A0A2Z7BT02</accession>
<evidence type="ECO:0000313" key="3">
    <source>
        <dbReference type="Proteomes" id="UP000250235"/>
    </source>
</evidence>
<keyword evidence="1" id="KW-0472">Membrane</keyword>
<evidence type="ECO:0000256" key="1">
    <source>
        <dbReference type="SAM" id="Phobius"/>
    </source>
</evidence>
<keyword evidence="3" id="KW-1185">Reference proteome</keyword>
<dbReference type="AlphaFoldDB" id="A0A2Z7BT02"/>
<protein>
    <submittedName>
        <fullName evidence="2">Uncharacterized protein</fullName>
    </submittedName>
</protein>
<sequence>MVTPATRQAKGYAIQVCGLLKNIPGLDLGESRAFPIPRVLTAKTVHRYVHINEKVGMEDTAASPRMKKTPVKKAVSHKRSAVGVEEAPVVKKKRTTKDKPVSHKKRCLCKSYKLLQKHQLNNPLCQKENHRIGSGGWFLVLLMKLLIHLLINQTQRLKPLLMNTQLPRLNLLL</sequence>
<dbReference type="Proteomes" id="UP000250235">
    <property type="component" value="Unassembled WGS sequence"/>
</dbReference>
<evidence type="ECO:0000313" key="2">
    <source>
        <dbReference type="EMBL" id="KZV37691.1"/>
    </source>
</evidence>
<organism evidence="2 3">
    <name type="scientific">Dorcoceras hygrometricum</name>
    <dbReference type="NCBI Taxonomy" id="472368"/>
    <lineage>
        <taxon>Eukaryota</taxon>
        <taxon>Viridiplantae</taxon>
        <taxon>Streptophyta</taxon>
        <taxon>Embryophyta</taxon>
        <taxon>Tracheophyta</taxon>
        <taxon>Spermatophyta</taxon>
        <taxon>Magnoliopsida</taxon>
        <taxon>eudicotyledons</taxon>
        <taxon>Gunneridae</taxon>
        <taxon>Pentapetalae</taxon>
        <taxon>asterids</taxon>
        <taxon>lamiids</taxon>
        <taxon>Lamiales</taxon>
        <taxon>Gesneriaceae</taxon>
        <taxon>Didymocarpoideae</taxon>
        <taxon>Trichosporeae</taxon>
        <taxon>Loxocarpinae</taxon>
        <taxon>Dorcoceras</taxon>
    </lineage>
</organism>